<evidence type="ECO:0000256" key="1">
    <source>
        <dbReference type="ARBA" id="ARBA00004141"/>
    </source>
</evidence>
<proteinExistence type="predicted"/>
<reference evidence="7 8" key="1">
    <citation type="submission" date="2023-11" db="EMBL/GenBank/DDBJ databases">
        <title>Draft genome sequence and annotation of the polyextremotolerant black yeast-like fungus Aureobasidium pullulans NRRL 62042.</title>
        <authorList>
            <person name="Dielentheis-Frenken M.R.E."/>
            <person name="Wibberg D."/>
            <person name="Blank L.M."/>
            <person name="Tiso T."/>
        </authorList>
    </citation>
    <scope>NUCLEOTIDE SEQUENCE [LARGE SCALE GENOMIC DNA]</scope>
    <source>
        <strain evidence="7 8">NRRL 62042</strain>
    </source>
</reference>
<keyword evidence="8" id="KW-1185">Reference proteome</keyword>
<feature type="transmembrane region" description="Helical" evidence="5">
    <location>
        <begin position="203"/>
        <end position="223"/>
    </location>
</feature>
<name>A0ABR0TKL5_AURPU</name>
<evidence type="ECO:0000256" key="4">
    <source>
        <dbReference type="ARBA" id="ARBA00023136"/>
    </source>
</evidence>
<feature type="transmembrane region" description="Helical" evidence="5">
    <location>
        <begin position="385"/>
        <end position="412"/>
    </location>
</feature>
<keyword evidence="2 5" id="KW-0812">Transmembrane</keyword>
<feature type="transmembrane region" description="Helical" evidence="5">
    <location>
        <begin position="452"/>
        <end position="473"/>
    </location>
</feature>
<feature type="transmembrane region" description="Helical" evidence="5">
    <location>
        <begin position="424"/>
        <end position="446"/>
    </location>
</feature>
<dbReference type="InterPro" id="IPR011701">
    <property type="entry name" value="MFS"/>
</dbReference>
<dbReference type="PANTHER" id="PTHR23502:SF52">
    <property type="entry name" value="MULTIDRUG TRANSPORTER, PUTATIVE (AFU_ORTHOLOGUE AFUA_2G17730)-RELATED"/>
    <property type="match status" value="1"/>
</dbReference>
<protein>
    <recommendedName>
        <fullName evidence="6">Major facilitator superfamily (MFS) profile domain-containing protein</fullName>
    </recommendedName>
</protein>
<feature type="transmembrane region" description="Helical" evidence="5">
    <location>
        <begin position="43"/>
        <end position="65"/>
    </location>
</feature>
<gene>
    <name evidence="7" type="ORF">QM012_008327</name>
</gene>
<keyword evidence="3 5" id="KW-1133">Transmembrane helix</keyword>
<dbReference type="Proteomes" id="UP001341245">
    <property type="component" value="Unassembled WGS sequence"/>
</dbReference>
<organism evidence="7 8">
    <name type="scientific">Aureobasidium pullulans</name>
    <name type="common">Black yeast</name>
    <name type="synonym">Pullularia pullulans</name>
    <dbReference type="NCBI Taxonomy" id="5580"/>
    <lineage>
        <taxon>Eukaryota</taxon>
        <taxon>Fungi</taxon>
        <taxon>Dikarya</taxon>
        <taxon>Ascomycota</taxon>
        <taxon>Pezizomycotina</taxon>
        <taxon>Dothideomycetes</taxon>
        <taxon>Dothideomycetidae</taxon>
        <taxon>Dothideales</taxon>
        <taxon>Saccotheciaceae</taxon>
        <taxon>Aureobasidium</taxon>
    </lineage>
</organism>
<dbReference type="PROSITE" id="PS50850">
    <property type="entry name" value="MFS"/>
    <property type="match status" value="1"/>
</dbReference>
<dbReference type="Pfam" id="PF07690">
    <property type="entry name" value="MFS_1"/>
    <property type="match status" value="1"/>
</dbReference>
<dbReference type="EMBL" id="JASGXD010000007">
    <property type="protein sequence ID" value="KAK6004465.1"/>
    <property type="molecule type" value="Genomic_DNA"/>
</dbReference>
<feature type="transmembrane region" description="Helical" evidence="5">
    <location>
        <begin position="85"/>
        <end position="106"/>
    </location>
</feature>
<feature type="transmembrane region" description="Helical" evidence="5">
    <location>
        <begin position="359"/>
        <end position="379"/>
    </location>
</feature>
<dbReference type="InterPro" id="IPR036259">
    <property type="entry name" value="MFS_trans_sf"/>
</dbReference>
<dbReference type="PANTHER" id="PTHR23502">
    <property type="entry name" value="MAJOR FACILITATOR SUPERFAMILY"/>
    <property type="match status" value="1"/>
</dbReference>
<comment type="caution">
    <text evidence="7">The sequence shown here is derived from an EMBL/GenBank/DDBJ whole genome shotgun (WGS) entry which is preliminary data.</text>
</comment>
<dbReference type="SUPFAM" id="SSF103473">
    <property type="entry name" value="MFS general substrate transporter"/>
    <property type="match status" value="1"/>
</dbReference>
<evidence type="ECO:0000259" key="6">
    <source>
        <dbReference type="PROSITE" id="PS50850"/>
    </source>
</evidence>
<keyword evidence="4 5" id="KW-0472">Membrane</keyword>
<comment type="subcellular location">
    <subcellularLocation>
        <location evidence="1">Membrane</location>
        <topology evidence="1">Multi-pass membrane protein</topology>
    </subcellularLocation>
</comment>
<evidence type="ECO:0000256" key="3">
    <source>
        <dbReference type="ARBA" id="ARBA00022989"/>
    </source>
</evidence>
<feature type="domain" description="Major facilitator superfamily (MFS) profile" evidence="6">
    <location>
        <begin position="45"/>
        <end position="480"/>
    </location>
</feature>
<feature type="transmembrane region" description="Helical" evidence="5">
    <location>
        <begin position="269"/>
        <end position="295"/>
    </location>
</feature>
<evidence type="ECO:0000313" key="7">
    <source>
        <dbReference type="EMBL" id="KAK6004465.1"/>
    </source>
</evidence>
<feature type="transmembrane region" description="Helical" evidence="5">
    <location>
        <begin position="143"/>
        <end position="164"/>
    </location>
</feature>
<feature type="transmembrane region" description="Helical" evidence="5">
    <location>
        <begin position="315"/>
        <end position="339"/>
    </location>
</feature>
<evidence type="ECO:0000256" key="2">
    <source>
        <dbReference type="ARBA" id="ARBA00022692"/>
    </source>
</evidence>
<evidence type="ECO:0000313" key="8">
    <source>
        <dbReference type="Proteomes" id="UP001341245"/>
    </source>
</evidence>
<feature type="transmembrane region" description="Helical" evidence="5">
    <location>
        <begin position="176"/>
        <end position="197"/>
    </location>
</feature>
<evidence type="ECO:0000256" key="5">
    <source>
        <dbReference type="SAM" id="Phobius"/>
    </source>
</evidence>
<dbReference type="Gene3D" id="1.20.1250.20">
    <property type="entry name" value="MFS general substrate transporter like domains"/>
    <property type="match status" value="1"/>
</dbReference>
<dbReference type="InterPro" id="IPR020846">
    <property type="entry name" value="MFS_dom"/>
</dbReference>
<accession>A0ABR0TKL5</accession>
<feature type="transmembrane region" description="Helical" evidence="5">
    <location>
        <begin position="113"/>
        <end position="131"/>
    </location>
</feature>
<sequence length="503" mass="55008">MTAAVSFNVSERLQYLGENCSLVTWDGPDDPQDPFNWPTRKKWWTIGLGLLASFICSMNGTILSVAHESISKEFGFSDEPFPNSYWITTSWGVGAAIFPLVMFPFLEDWGVRPVLLGTYFCFMCLLVPIGLAGNFATLVVVRFFPGGCVPLMSDAVASITSNVFHGDRAGSIPVCLYVVVYLSSTSLGPVVGASILQYLDWRWIGYIELIFTATLFPVLCLSLPETRGIAILRAKAKRMRNEGKQVYTAEEANPAPWKQALVKSVQRPIYMLFTESVVFVAAIWAAFSLGTIYLFTESVRDVYGLLYGWTDFQAGYVRSAIVVGEILGAGLSISTNHWYYASAARNTEVPGTPIPEARLYPAVIGGFFGVTGGMFVYGWAAYSNIPWIVITIGLTMVGFGTTAVVVSIANYLIDAYSKYAASALAAVGLVENTSIAFLPLAASALYTKLGFHWASTLLGFLSLVLVATPFLVIRWGKEIRARSPFMKEAIIHRQVDSVVVARA</sequence>